<evidence type="ECO:0000313" key="2">
    <source>
        <dbReference type="EMBL" id="CAK9260801.1"/>
    </source>
</evidence>
<name>A0ABP0W4B3_9BRYO</name>
<evidence type="ECO:0000313" key="3">
    <source>
        <dbReference type="Proteomes" id="UP001497444"/>
    </source>
</evidence>
<gene>
    <name evidence="2" type="ORF">CSSPJE1EN1_LOCUS6279</name>
</gene>
<reference evidence="2" key="1">
    <citation type="submission" date="2024-02" db="EMBL/GenBank/DDBJ databases">
        <authorList>
            <consortium name="ELIXIR-Norway"/>
            <consortium name="Elixir Norway"/>
        </authorList>
    </citation>
    <scope>NUCLEOTIDE SEQUENCE</scope>
</reference>
<dbReference type="EMBL" id="OZ020108">
    <property type="protein sequence ID" value="CAK9260801.1"/>
    <property type="molecule type" value="Genomic_DNA"/>
</dbReference>
<feature type="compositionally biased region" description="Basic and acidic residues" evidence="1">
    <location>
        <begin position="25"/>
        <end position="40"/>
    </location>
</feature>
<keyword evidence="3" id="KW-1185">Reference proteome</keyword>
<sequence length="95" mass="10617">MNAGERKVRQQARYLNNKLFGDGGRAGEPEKRGRRNEGPQRYEIMARSGIGRSPIADRPTKGHRLRVPGVDCFAARRSSNAVVTKKRSGTNLRPE</sequence>
<dbReference type="Proteomes" id="UP001497444">
    <property type="component" value="Chromosome 13"/>
</dbReference>
<feature type="region of interest" description="Disordered" evidence="1">
    <location>
        <begin position="1"/>
        <end position="63"/>
    </location>
</feature>
<evidence type="ECO:0008006" key="4">
    <source>
        <dbReference type="Google" id="ProtNLM"/>
    </source>
</evidence>
<proteinExistence type="predicted"/>
<organism evidence="2 3">
    <name type="scientific">Sphagnum jensenii</name>
    <dbReference type="NCBI Taxonomy" id="128206"/>
    <lineage>
        <taxon>Eukaryota</taxon>
        <taxon>Viridiplantae</taxon>
        <taxon>Streptophyta</taxon>
        <taxon>Embryophyta</taxon>
        <taxon>Bryophyta</taxon>
        <taxon>Sphagnophytina</taxon>
        <taxon>Sphagnopsida</taxon>
        <taxon>Sphagnales</taxon>
        <taxon>Sphagnaceae</taxon>
        <taxon>Sphagnum</taxon>
    </lineage>
</organism>
<evidence type="ECO:0000256" key="1">
    <source>
        <dbReference type="SAM" id="MobiDB-lite"/>
    </source>
</evidence>
<accession>A0ABP0W4B3</accession>
<protein>
    <recommendedName>
        <fullName evidence="4">Ribosomal protein S4</fullName>
    </recommendedName>
</protein>